<feature type="region of interest" description="Disordered" evidence="1">
    <location>
        <begin position="149"/>
        <end position="168"/>
    </location>
</feature>
<dbReference type="EMBL" id="FOXS01000001">
    <property type="protein sequence ID" value="SFP92133.1"/>
    <property type="molecule type" value="Genomic_DNA"/>
</dbReference>
<evidence type="ECO:0000256" key="1">
    <source>
        <dbReference type="SAM" id="MobiDB-lite"/>
    </source>
</evidence>
<proteinExistence type="predicted"/>
<feature type="signal peptide" evidence="2">
    <location>
        <begin position="1"/>
        <end position="19"/>
    </location>
</feature>
<sequence length="248" mass="27429">MKRWFLVGLWLAGGSAACAQPSMGTRQDFKLSQLVLTSGDTLAGPLSMRTAPDMVYVTQPDGSVRPYVAAQVVAFAVQGQVAVPQRNRRTAATYDPSTIRLFRTLTWQSERMDLRPEPTFFEQISEGPVLLLRRQSTVRVLGGMHDTAPVPVLTPSGGRTPPQNPMPAAQRSVSYLAKQEFWDNFYLAWPTGEIRPLRNNKKDLLEAFPQQAKQLQVFAKAQGIGYSTAAELRELVNYANSLASTSSR</sequence>
<reference evidence="4" key="1">
    <citation type="submission" date="2016-10" db="EMBL/GenBank/DDBJ databases">
        <authorList>
            <person name="Varghese N."/>
            <person name="Submissions S."/>
        </authorList>
    </citation>
    <scope>NUCLEOTIDE SEQUENCE [LARGE SCALE GENOMIC DNA]</scope>
    <source>
        <strain evidence="4">OR362-8,ATCC BAA-1266,JCM 13504</strain>
    </source>
</reference>
<gene>
    <name evidence="3" type="ORF">SAMN04515668_0833</name>
</gene>
<protein>
    <submittedName>
        <fullName evidence="3">Uncharacterized protein</fullName>
    </submittedName>
</protein>
<accession>A0A1I5UA19</accession>
<dbReference type="Proteomes" id="UP000199029">
    <property type="component" value="Unassembled WGS sequence"/>
</dbReference>
<dbReference type="OrthoDB" id="878746at2"/>
<dbReference type="STRING" id="1227077.SAMN04515668_0833"/>
<organism evidence="3 4">
    <name type="scientific">Hymenobacter arizonensis</name>
    <name type="common">Siccationidurans arizonensis</name>
    <dbReference type="NCBI Taxonomy" id="1227077"/>
    <lineage>
        <taxon>Bacteria</taxon>
        <taxon>Pseudomonadati</taxon>
        <taxon>Bacteroidota</taxon>
        <taxon>Cytophagia</taxon>
        <taxon>Cytophagales</taxon>
        <taxon>Hymenobacteraceae</taxon>
        <taxon>Hymenobacter</taxon>
    </lineage>
</organism>
<evidence type="ECO:0000256" key="2">
    <source>
        <dbReference type="SAM" id="SignalP"/>
    </source>
</evidence>
<evidence type="ECO:0000313" key="3">
    <source>
        <dbReference type="EMBL" id="SFP92133.1"/>
    </source>
</evidence>
<dbReference type="RefSeq" id="WP_092669207.1">
    <property type="nucleotide sequence ID" value="NZ_FOXS01000001.1"/>
</dbReference>
<evidence type="ECO:0000313" key="4">
    <source>
        <dbReference type="Proteomes" id="UP000199029"/>
    </source>
</evidence>
<name>A0A1I5UA19_HYMAR</name>
<keyword evidence="4" id="KW-1185">Reference proteome</keyword>
<dbReference type="PROSITE" id="PS51257">
    <property type="entry name" value="PROKAR_LIPOPROTEIN"/>
    <property type="match status" value="1"/>
</dbReference>
<dbReference type="AlphaFoldDB" id="A0A1I5UA19"/>
<keyword evidence="2" id="KW-0732">Signal</keyword>
<feature type="chain" id="PRO_5011499325" evidence="2">
    <location>
        <begin position="20"/>
        <end position="248"/>
    </location>
</feature>